<keyword evidence="15" id="KW-1185">Reference proteome</keyword>
<dbReference type="InterPro" id="IPR000241">
    <property type="entry name" value="RlmKL-like_Mtase"/>
</dbReference>
<evidence type="ECO:0000256" key="11">
    <source>
        <dbReference type="SAM" id="MobiDB-lite"/>
    </source>
</evidence>
<dbReference type="Pfam" id="PF25904">
    <property type="entry name" value="Tmrp11_N"/>
    <property type="match status" value="1"/>
</dbReference>
<evidence type="ECO:0000256" key="3">
    <source>
        <dbReference type="ARBA" id="ARBA00022555"/>
    </source>
</evidence>
<evidence type="ECO:0000313" key="14">
    <source>
        <dbReference type="EMBL" id="PWN28007.1"/>
    </source>
</evidence>
<dbReference type="PANTHER" id="PTHR13370">
    <property type="entry name" value="RNA METHYLASE-RELATED"/>
    <property type="match status" value="1"/>
</dbReference>
<evidence type="ECO:0000256" key="8">
    <source>
        <dbReference type="ARBA" id="ARBA00022884"/>
    </source>
</evidence>
<evidence type="ECO:0000259" key="13">
    <source>
        <dbReference type="Pfam" id="PF25904"/>
    </source>
</evidence>
<evidence type="ECO:0000256" key="6">
    <source>
        <dbReference type="ARBA" id="ARBA00022691"/>
    </source>
</evidence>
<dbReference type="RefSeq" id="XP_025362619.1">
    <property type="nucleotide sequence ID" value="XM_025504401.1"/>
</dbReference>
<evidence type="ECO:0000256" key="7">
    <source>
        <dbReference type="ARBA" id="ARBA00022694"/>
    </source>
</evidence>
<reference evidence="14 15" key="1">
    <citation type="journal article" date="2018" name="Mol. Biol. Evol.">
        <title>Broad Genomic Sampling Reveals a Smut Pathogenic Ancestry of the Fungal Clade Ustilaginomycotina.</title>
        <authorList>
            <person name="Kijpornyongpan T."/>
            <person name="Mondo S.J."/>
            <person name="Barry K."/>
            <person name="Sandor L."/>
            <person name="Lee J."/>
            <person name="Lipzen A."/>
            <person name="Pangilinan J."/>
            <person name="LaButti K."/>
            <person name="Hainaut M."/>
            <person name="Henrissat B."/>
            <person name="Grigoriev I.V."/>
            <person name="Spatafora J.W."/>
            <person name="Aime M.C."/>
        </authorList>
    </citation>
    <scope>NUCLEOTIDE SEQUENCE [LARGE SCALE GENOMIC DNA]</scope>
    <source>
        <strain evidence="14 15">MCA 5214</strain>
    </source>
</reference>
<keyword evidence="2" id="KW-0963">Cytoplasm</keyword>
<keyword evidence="7 10" id="KW-0819">tRNA processing</keyword>
<dbReference type="GO" id="GO:0043527">
    <property type="term" value="C:tRNA methyltransferase complex"/>
    <property type="evidence" value="ECO:0007669"/>
    <property type="project" value="UniProtKB-ARBA"/>
</dbReference>
<evidence type="ECO:0000256" key="9">
    <source>
        <dbReference type="ARBA" id="ARBA00066937"/>
    </source>
</evidence>
<dbReference type="PANTHER" id="PTHR13370:SF3">
    <property type="entry name" value="TRNA (GUANINE(10)-N2)-METHYLTRANSFERASE HOMOLOG"/>
    <property type="match status" value="1"/>
</dbReference>
<comment type="similarity">
    <text evidence="10">Belongs to the class I-like SAM-binding methyltransferase superfamily. TRM11 methyltransferase family.</text>
</comment>
<feature type="compositionally biased region" description="Low complexity" evidence="11">
    <location>
        <begin position="483"/>
        <end position="497"/>
    </location>
</feature>
<evidence type="ECO:0000256" key="4">
    <source>
        <dbReference type="ARBA" id="ARBA00022603"/>
    </source>
</evidence>
<feature type="domain" description="Ribosomal RNA large subunit methyltransferase K/L-like methyltransferase" evidence="12">
    <location>
        <begin position="220"/>
        <end position="271"/>
    </location>
</feature>
<dbReference type="Pfam" id="PF01170">
    <property type="entry name" value="UPF0020"/>
    <property type="match status" value="1"/>
</dbReference>
<keyword evidence="3 10" id="KW-0820">tRNA-binding</keyword>
<dbReference type="GO" id="GO:0008033">
    <property type="term" value="P:tRNA processing"/>
    <property type="evidence" value="ECO:0007669"/>
    <property type="project" value="UniProtKB-UniRule"/>
</dbReference>
<dbReference type="GO" id="GO:0160102">
    <property type="term" value="F:tRNA (guanine(10)-N2)-methyltransferase activity"/>
    <property type="evidence" value="ECO:0007669"/>
    <property type="project" value="UniProtKB-EC"/>
</dbReference>
<dbReference type="PRINTS" id="PR00507">
    <property type="entry name" value="N12N6MTFRASE"/>
</dbReference>
<feature type="region of interest" description="Disordered" evidence="11">
    <location>
        <begin position="472"/>
        <end position="531"/>
    </location>
</feature>
<dbReference type="GO" id="GO:0032259">
    <property type="term" value="P:methylation"/>
    <property type="evidence" value="ECO:0007669"/>
    <property type="project" value="UniProtKB-UniRule"/>
</dbReference>
<dbReference type="SUPFAM" id="SSF53335">
    <property type="entry name" value="S-adenosyl-L-methionine-dependent methyltransferases"/>
    <property type="match status" value="1"/>
</dbReference>
<keyword evidence="6 10" id="KW-0949">S-adenosyl-L-methionine</keyword>
<evidence type="ECO:0000256" key="2">
    <source>
        <dbReference type="ARBA" id="ARBA00022490"/>
    </source>
</evidence>
<name>A0A316URU8_9BASI</name>
<keyword evidence="5 10" id="KW-0808">Transferase</keyword>
<evidence type="ECO:0000256" key="5">
    <source>
        <dbReference type="ARBA" id="ARBA00022679"/>
    </source>
</evidence>
<dbReference type="GO" id="GO:0005737">
    <property type="term" value="C:cytoplasm"/>
    <property type="evidence" value="ECO:0007669"/>
    <property type="project" value="UniProtKB-SubCell"/>
</dbReference>
<dbReference type="AlphaFoldDB" id="A0A316URU8"/>
<organism evidence="14 15">
    <name type="scientific">Jaminaea rosea</name>
    <dbReference type="NCBI Taxonomy" id="1569628"/>
    <lineage>
        <taxon>Eukaryota</taxon>
        <taxon>Fungi</taxon>
        <taxon>Dikarya</taxon>
        <taxon>Basidiomycota</taxon>
        <taxon>Ustilaginomycotina</taxon>
        <taxon>Exobasidiomycetes</taxon>
        <taxon>Microstromatales</taxon>
        <taxon>Microstromatales incertae sedis</taxon>
        <taxon>Jaminaea</taxon>
    </lineage>
</organism>
<dbReference type="PROSITE" id="PS51627">
    <property type="entry name" value="SAM_MT_TRM11"/>
    <property type="match status" value="1"/>
</dbReference>
<dbReference type="PROSITE" id="PS00092">
    <property type="entry name" value="N6_MTASE"/>
    <property type="match status" value="1"/>
</dbReference>
<protein>
    <recommendedName>
        <fullName evidence="9">tRNA (guanine(10)-N(2))-methyltransferase</fullName>
        <ecNumber evidence="9">2.1.1.214</ecNumber>
    </recommendedName>
</protein>
<dbReference type="Gene3D" id="3.40.50.150">
    <property type="entry name" value="Vaccinia Virus protein VP39"/>
    <property type="match status" value="1"/>
</dbReference>
<dbReference type="InterPro" id="IPR016691">
    <property type="entry name" value="TRMT11"/>
</dbReference>
<dbReference type="InterPro" id="IPR029063">
    <property type="entry name" value="SAM-dependent_MTases_sf"/>
</dbReference>
<dbReference type="STRING" id="1569628.A0A316URU8"/>
<evidence type="ECO:0000256" key="1">
    <source>
        <dbReference type="ARBA" id="ARBA00004496"/>
    </source>
</evidence>
<proteinExistence type="inferred from homology"/>
<dbReference type="EMBL" id="KZ819666">
    <property type="protein sequence ID" value="PWN28007.1"/>
    <property type="molecule type" value="Genomic_DNA"/>
</dbReference>
<dbReference type="EC" id="2.1.1.214" evidence="9"/>
<dbReference type="InterPro" id="IPR002052">
    <property type="entry name" value="DNA_methylase_N6_adenine_CS"/>
</dbReference>
<comment type="subcellular location">
    <subcellularLocation>
        <location evidence="1">Cytoplasm</location>
    </subcellularLocation>
</comment>
<dbReference type="GeneID" id="37026224"/>
<keyword evidence="8 10" id="KW-0694">RNA-binding</keyword>
<feature type="domain" description="tRNA (guanine(10)-N(2))-methyltransferase TRMT11 N-terminal" evidence="13">
    <location>
        <begin position="15"/>
        <end position="166"/>
    </location>
</feature>
<dbReference type="Proteomes" id="UP000245884">
    <property type="component" value="Unassembled WGS sequence"/>
</dbReference>
<dbReference type="GO" id="GO:0000049">
    <property type="term" value="F:tRNA binding"/>
    <property type="evidence" value="ECO:0007669"/>
    <property type="project" value="UniProtKB-UniRule"/>
</dbReference>
<evidence type="ECO:0000259" key="12">
    <source>
        <dbReference type="Pfam" id="PF01170"/>
    </source>
</evidence>
<sequence>MSQGSDPSTSAMRLYAIVYPLSHPTFRIPVLESVAKQHDIPITFFPLPPDSSRAFSIVALPSDAAASTLLHRCTAIRNIIHLWSVGTTREGTISALQHSSSQRSYSHLQPPSLSWKADVASLGLRLTADEKRSIIDSCRFLDFEGPINLSKPDFEWCWYEERWGIEGAHMTDRVHASQAQALRLVVVGRKITAEPPLASGSKSQPPTLARDWIDRLDLKKRSYIGNTSMESEMSLAMAQMAMSAPGKIIYDPFVGTGSLVVAAAALGAYVMGSDIDGRMIRGKGKEVKEDPGCWKETGVLRAARQYGLEGRFLDCLTCDITQHPWRLLHPSAASSSGAGPSRPAFLDAIIADPPYGVRAGAKRLGHRDVARQRDTPYWLEEKGGYSHEQEDYVPPTRPYALNDLLDDLLSFASRMLKEGGRLVFWMPGRRRAKAKASTAPVPTGPEWDLIAVSVQDFGKWARRLVTLQLKPRGAAEAVDDGQAKAATAGDGDASSAQRRSEGQSQFDATTGRYKGNVDQKDFRNQYFGPRG</sequence>
<evidence type="ECO:0000313" key="15">
    <source>
        <dbReference type="Proteomes" id="UP000245884"/>
    </source>
</evidence>
<dbReference type="PIRSF" id="PIRSF017259">
    <property type="entry name" value="tRNA_mtfrase_TRM11"/>
    <property type="match status" value="1"/>
</dbReference>
<dbReference type="InterPro" id="IPR059073">
    <property type="entry name" value="TRMT11_N"/>
</dbReference>
<gene>
    <name evidence="14" type="ORF">BDZ90DRAFT_219466</name>
</gene>
<evidence type="ECO:0000256" key="10">
    <source>
        <dbReference type="PROSITE-ProRule" id="PRU00959"/>
    </source>
</evidence>
<dbReference type="OrthoDB" id="296065at2759"/>
<accession>A0A316URU8</accession>
<keyword evidence="4 10" id="KW-0489">Methyltransferase</keyword>